<dbReference type="EMBL" id="HG725830">
    <property type="protein sequence ID" value="CDJ69898.1"/>
    <property type="molecule type" value="Genomic_DNA"/>
</dbReference>
<dbReference type="AlphaFoldDB" id="U6N085"/>
<keyword evidence="4" id="KW-1185">Reference proteome</keyword>
<organism evidence="3 4">
    <name type="scientific">Eimeria necatrix</name>
    <dbReference type="NCBI Taxonomy" id="51315"/>
    <lineage>
        <taxon>Eukaryota</taxon>
        <taxon>Sar</taxon>
        <taxon>Alveolata</taxon>
        <taxon>Apicomplexa</taxon>
        <taxon>Conoidasida</taxon>
        <taxon>Coccidia</taxon>
        <taxon>Eucoccidiorida</taxon>
        <taxon>Eimeriorina</taxon>
        <taxon>Eimeriidae</taxon>
        <taxon>Eimeria</taxon>
    </lineage>
</organism>
<feature type="compositionally biased region" description="Pro residues" evidence="1">
    <location>
        <begin position="95"/>
        <end position="109"/>
    </location>
</feature>
<evidence type="ECO:0000256" key="1">
    <source>
        <dbReference type="SAM" id="MobiDB-lite"/>
    </source>
</evidence>
<protein>
    <submittedName>
        <fullName evidence="3">Uncharacterized protein</fullName>
    </submittedName>
</protein>
<dbReference type="OrthoDB" id="10601551at2759"/>
<reference evidence="3" key="1">
    <citation type="submission" date="2013-10" db="EMBL/GenBank/DDBJ databases">
        <title>Genomic analysis of the causative agents of coccidiosis in chickens.</title>
        <authorList>
            <person name="Reid A.J."/>
            <person name="Blake D."/>
            <person name="Billington K."/>
            <person name="Browne H."/>
            <person name="Dunn M."/>
            <person name="Hung S."/>
            <person name="Kawahara F."/>
            <person name="Miranda-Saavedra D."/>
            <person name="Mourier T."/>
            <person name="Nagra H."/>
            <person name="Otto T.D."/>
            <person name="Rawlings N."/>
            <person name="Sanchez A."/>
            <person name="Sanders M."/>
            <person name="Subramaniam C."/>
            <person name="Tay Y."/>
            <person name="Dear P."/>
            <person name="Doerig C."/>
            <person name="Gruber A."/>
            <person name="Parkinson J."/>
            <person name="Shirley M."/>
            <person name="Wan K.L."/>
            <person name="Berriman M."/>
            <person name="Tomley F."/>
            <person name="Pain A."/>
        </authorList>
    </citation>
    <scope>NUCLEOTIDE SEQUENCE [LARGE SCALE GENOMIC DNA]</scope>
    <source>
        <strain evidence="3">Houghton</strain>
    </source>
</reference>
<reference evidence="3" key="2">
    <citation type="submission" date="2013-10" db="EMBL/GenBank/DDBJ databases">
        <authorList>
            <person name="Aslett M."/>
        </authorList>
    </citation>
    <scope>NUCLEOTIDE SEQUENCE [LARGE SCALE GENOMIC DNA]</scope>
    <source>
        <strain evidence="3">Houghton</strain>
    </source>
</reference>
<name>U6N085_9EIME</name>
<feature type="region of interest" description="Disordered" evidence="1">
    <location>
        <begin position="78"/>
        <end position="109"/>
    </location>
</feature>
<evidence type="ECO:0000313" key="3">
    <source>
        <dbReference type="EMBL" id="CDJ69898.1"/>
    </source>
</evidence>
<feature type="chain" id="PRO_5004675633" evidence="2">
    <location>
        <begin position="26"/>
        <end position="260"/>
    </location>
</feature>
<evidence type="ECO:0000256" key="2">
    <source>
        <dbReference type="SAM" id="SignalP"/>
    </source>
</evidence>
<dbReference type="GeneID" id="25477744"/>
<feature type="region of interest" description="Disordered" evidence="1">
    <location>
        <begin position="28"/>
        <end position="59"/>
    </location>
</feature>
<feature type="signal peptide" evidence="2">
    <location>
        <begin position="1"/>
        <end position="25"/>
    </location>
</feature>
<feature type="compositionally biased region" description="Low complexity" evidence="1">
    <location>
        <begin position="179"/>
        <end position="188"/>
    </location>
</feature>
<proteinExistence type="predicted"/>
<accession>U6N085</accession>
<dbReference type="Proteomes" id="UP000030754">
    <property type="component" value="Unassembled WGS sequence"/>
</dbReference>
<gene>
    <name evidence="3" type="ORF">ENH_00076140</name>
</gene>
<feature type="compositionally biased region" description="Low complexity" evidence="1">
    <location>
        <begin position="198"/>
        <end position="222"/>
    </location>
</feature>
<evidence type="ECO:0000313" key="4">
    <source>
        <dbReference type="Proteomes" id="UP000030754"/>
    </source>
</evidence>
<feature type="region of interest" description="Disordered" evidence="1">
    <location>
        <begin position="138"/>
        <end position="239"/>
    </location>
</feature>
<feature type="compositionally biased region" description="Basic and acidic residues" evidence="1">
    <location>
        <begin position="146"/>
        <end position="161"/>
    </location>
</feature>
<dbReference type="VEuPathDB" id="ToxoDB:ENH_00076140"/>
<dbReference type="RefSeq" id="XP_013438364.1">
    <property type="nucleotide sequence ID" value="XM_013582910.1"/>
</dbReference>
<keyword evidence="2" id="KW-0732">Signal</keyword>
<sequence length="260" mass="24782">MGILNVLVALSASALCAMEDQLSLAAPLDTGADQGAEVPPAKPERPQEDLSSVPADDGNDIIVGAAETLLQAAAELNADSATQSSTVAPAAAAAPAPPAPPASVPAAPEPAVPAAAVPEPAAAAPAAAAPAAAAPAAAAPSAAVPEKQDLSPEEEAMRELESILARTAPEGDSAAPSRGVVVQAQAQEGGAGGGGSESSTSTTTSSTTTSTTTSSTTTSTTSPLNSAEKPRPSAAPSAAPSVLAVGLAAAGGFLLSLFSI</sequence>